<evidence type="ECO:0000256" key="1">
    <source>
        <dbReference type="ARBA" id="ARBA00022801"/>
    </source>
</evidence>
<dbReference type="GO" id="GO:0061522">
    <property type="term" value="F:1,4-dihydroxy-2-naphthoyl-CoA thioesterase activity"/>
    <property type="evidence" value="ECO:0007669"/>
    <property type="project" value="TreeGrafter"/>
</dbReference>
<sequence length="185" mass="19827">MTVDQVIARWKEDEATVRSRLRAPDAASPEQVAGRSGMQVFEAIFAGELPPAPIGDTLDFVPIRMAPGEAVFQGRPQRRHYNPLGTVHGGWFATLLDSAVGCAIHSTLPAGKGYTTLELKVNMVRSLNEDVPLVRAEGKVIHAGRQVATAEGRIVGPDGKLYAHATTTCLVFDHPAIARTAHAQA</sequence>
<dbReference type="NCBIfam" id="TIGR00369">
    <property type="entry name" value="unchar_dom_1"/>
    <property type="match status" value="1"/>
</dbReference>
<name>A0A1I1TBE9_9BURK</name>
<organism evidence="3 4">
    <name type="scientific">Paracidovorax konjaci</name>
    <dbReference type="NCBI Taxonomy" id="32040"/>
    <lineage>
        <taxon>Bacteria</taxon>
        <taxon>Pseudomonadati</taxon>
        <taxon>Pseudomonadota</taxon>
        <taxon>Betaproteobacteria</taxon>
        <taxon>Burkholderiales</taxon>
        <taxon>Comamonadaceae</taxon>
        <taxon>Paracidovorax</taxon>
    </lineage>
</organism>
<dbReference type="InterPro" id="IPR029069">
    <property type="entry name" value="HotDog_dom_sf"/>
</dbReference>
<dbReference type="AlphaFoldDB" id="A0A1I1TBE9"/>
<dbReference type="Pfam" id="PF03061">
    <property type="entry name" value="4HBT"/>
    <property type="match status" value="1"/>
</dbReference>
<evidence type="ECO:0000313" key="3">
    <source>
        <dbReference type="EMBL" id="SFD52770.1"/>
    </source>
</evidence>
<dbReference type="RefSeq" id="WP_092950200.1">
    <property type="nucleotide sequence ID" value="NZ_FOMQ01000003.1"/>
</dbReference>
<keyword evidence="4" id="KW-1185">Reference proteome</keyword>
<dbReference type="SUPFAM" id="SSF54637">
    <property type="entry name" value="Thioesterase/thiol ester dehydrase-isomerase"/>
    <property type="match status" value="1"/>
</dbReference>
<dbReference type="OrthoDB" id="9813282at2"/>
<dbReference type="PANTHER" id="PTHR43240">
    <property type="entry name" value="1,4-DIHYDROXY-2-NAPHTHOYL-COA THIOESTERASE 1"/>
    <property type="match status" value="1"/>
</dbReference>
<dbReference type="EMBL" id="FOMQ01000003">
    <property type="protein sequence ID" value="SFD52770.1"/>
    <property type="molecule type" value="Genomic_DNA"/>
</dbReference>
<dbReference type="Proteomes" id="UP000199517">
    <property type="component" value="Unassembled WGS sequence"/>
</dbReference>
<keyword evidence="1" id="KW-0378">Hydrolase</keyword>
<feature type="domain" description="Thioesterase" evidence="2">
    <location>
        <begin position="85"/>
        <end position="161"/>
    </location>
</feature>
<dbReference type="InterPro" id="IPR003736">
    <property type="entry name" value="PAAI_dom"/>
</dbReference>
<dbReference type="GO" id="GO:0005829">
    <property type="term" value="C:cytosol"/>
    <property type="evidence" value="ECO:0007669"/>
    <property type="project" value="TreeGrafter"/>
</dbReference>
<reference evidence="4" key="1">
    <citation type="submission" date="2016-10" db="EMBL/GenBank/DDBJ databases">
        <authorList>
            <person name="Varghese N."/>
            <person name="Submissions S."/>
        </authorList>
    </citation>
    <scope>NUCLEOTIDE SEQUENCE [LARGE SCALE GENOMIC DNA]</scope>
    <source>
        <strain evidence="4">DSM 7481</strain>
    </source>
</reference>
<dbReference type="Gene3D" id="3.10.129.10">
    <property type="entry name" value="Hotdog Thioesterase"/>
    <property type="match status" value="1"/>
</dbReference>
<proteinExistence type="predicted"/>
<dbReference type="CDD" id="cd03443">
    <property type="entry name" value="PaaI_thioesterase"/>
    <property type="match status" value="1"/>
</dbReference>
<protein>
    <submittedName>
        <fullName evidence="3">Uncharacterized domain 1-containing protein</fullName>
    </submittedName>
</protein>
<evidence type="ECO:0000259" key="2">
    <source>
        <dbReference type="Pfam" id="PF03061"/>
    </source>
</evidence>
<evidence type="ECO:0000313" key="4">
    <source>
        <dbReference type="Proteomes" id="UP000199517"/>
    </source>
</evidence>
<dbReference type="PANTHER" id="PTHR43240:SF1">
    <property type="entry name" value="BLR5584 PROTEIN"/>
    <property type="match status" value="1"/>
</dbReference>
<accession>A0A1I1TBE9</accession>
<gene>
    <name evidence="3" type="ORF">SAMN04489710_10378</name>
</gene>
<dbReference type="InterPro" id="IPR006683">
    <property type="entry name" value="Thioestr_dom"/>
</dbReference>
<dbReference type="STRING" id="32040.SAMN04489710_10378"/>